<accession>A0A9P3GSR9</accession>
<protein>
    <submittedName>
        <fullName evidence="2">Uncharacterized protein</fullName>
    </submittedName>
</protein>
<evidence type="ECO:0000256" key="1">
    <source>
        <dbReference type="SAM" id="MobiDB-lite"/>
    </source>
</evidence>
<dbReference type="Proteomes" id="UP000703269">
    <property type="component" value="Unassembled WGS sequence"/>
</dbReference>
<dbReference type="EMBL" id="BPQB01000095">
    <property type="protein sequence ID" value="GJE98850.1"/>
    <property type="molecule type" value="Genomic_DNA"/>
</dbReference>
<feature type="region of interest" description="Disordered" evidence="1">
    <location>
        <begin position="34"/>
        <end position="64"/>
    </location>
</feature>
<evidence type="ECO:0000313" key="3">
    <source>
        <dbReference type="Proteomes" id="UP000703269"/>
    </source>
</evidence>
<comment type="caution">
    <text evidence="2">The sequence shown here is derived from an EMBL/GenBank/DDBJ whole genome shotgun (WGS) entry which is preliminary data.</text>
</comment>
<proteinExistence type="predicted"/>
<feature type="compositionally biased region" description="Low complexity" evidence="1">
    <location>
        <begin position="34"/>
        <end position="56"/>
    </location>
</feature>
<organism evidence="2 3">
    <name type="scientific">Phanerochaete sordida</name>
    <dbReference type="NCBI Taxonomy" id="48140"/>
    <lineage>
        <taxon>Eukaryota</taxon>
        <taxon>Fungi</taxon>
        <taxon>Dikarya</taxon>
        <taxon>Basidiomycota</taxon>
        <taxon>Agaricomycotina</taxon>
        <taxon>Agaricomycetes</taxon>
        <taxon>Polyporales</taxon>
        <taxon>Phanerochaetaceae</taxon>
        <taxon>Phanerochaete</taxon>
    </lineage>
</organism>
<dbReference type="AlphaFoldDB" id="A0A9P3GSR9"/>
<gene>
    <name evidence="2" type="ORF">PsYK624_150870</name>
</gene>
<evidence type="ECO:0000313" key="2">
    <source>
        <dbReference type="EMBL" id="GJE98850.1"/>
    </source>
</evidence>
<sequence length="127" mass="13184">MPNTLTHLTTSVDEDSPTITIVPATPLPDATFASAQDTASSDAAPNSLAAAASADPATDDPHTPIPLALQHVAAHHDARWAVLRRTLYAQRAPDVAAEWVRVVAAARKSLEERGCEGAVREGGAGVD</sequence>
<name>A0A9P3GSR9_9APHY</name>
<reference evidence="2 3" key="1">
    <citation type="submission" date="2021-08" db="EMBL/GenBank/DDBJ databases">
        <title>Draft Genome Sequence of Phanerochaete sordida strain YK-624.</title>
        <authorList>
            <person name="Mori T."/>
            <person name="Dohra H."/>
            <person name="Suzuki T."/>
            <person name="Kawagishi H."/>
            <person name="Hirai H."/>
        </authorList>
    </citation>
    <scope>NUCLEOTIDE SEQUENCE [LARGE SCALE GENOMIC DNA]</scope>
    <source>
        <strain evidence="2 3">YK-624</strain>
    </source>
</reference>
<keyword evidence="3" id="KW-1185">Reference proteome</keyword>